<name>A0A0X8JFN0_ACTRD</name>
<keyword evidence="3" id="KW-1185">Reference proteome</keyword>
<dbReference type="Proteomes" id="UP000065220">
    <property type="component" value="Chromosome"/>
</dbReference>
<keyword evidence="1" id="KW-0812">Transmembrane</keyword>
<dbReference type="RefSeq" id="WP_067943136.1">
    <property type="nucleotide sequence ID" value="NZ_CP014228.1"/>
</dbReference>
<reference evidence="3" key="1">
    <citation type="submission" date="2016-02" db="EMBL/GenBank/DDBJ databases">
        <authorList>
            <person name="Holder M.E."/>
            <person name="Ajami N.J."/>
            <person name="Petrosino J.F."/>
        </authorList>
    </citation>
    <scope>NUCLEOTIDE SEQUENCE [LARGE SCALE GENOMIC DNA]</scope>
    <source>
        <strain evidence="3">CCUG 36733</strain>
    </source>
</reference>
<organism evidence="2 3">
    <name type="scientific">Actinomyces radicidentis</name>
    <dbReference type="NCBI Taxonomy" id="111015"/>
    <lineage>
        <taxon>Bacteria</taxon>
        <taxon>Bacillati</taxon>
        <taxon>Actinomycetota</taxon>
        <taxon>Actinomycetes</taxon>
        <taxon>Actinomycetales</taxon>
        <taxon>Actinomycetaceae</taxon>
        <taxon>Actinomyces</taxon>
    </lineage>
</organism>
<evidence type="ECO:0000313" key="3">
    <source>
        <dbReference type="Proteomes" id="UP000065220"/>
    </source>
</evidence>
<protein>
    <submittedName>
        <fullName evidence="2">Uncharacterized protein</fullName>
    </submittedName>
</protein>
<feature type="transmembrane region" description="Helical" evidence="1">
    <location>
        <begin position="6"/>
        <end position="30"/>
    </location>
</feature>
<evidence type="ECO:0000256" key="1">
    <source>
        <dbReference type="SAM" id="Phobius"/>
    </source>
</evidence>
<proteinExistence type="predicted"/>
<sequence length="78" mass="8283">MSIDWASLGLVTLVTIVATSFVLTITAAAARMLDDVHVKRETGEVAGLHAAEVAAGFFLILAGAIVLFGVWLIIPYFH</sequence>
<dbReference type="OrthoDB" id="3259593at2"/>
<keyword evidence="1" id="KW-0472">Membrane</keyword>
<keyword evidence="1" id="KW-1133">Transmembrane helix</keyword>
<dbReference type="KEGG" id="ard:AXF14_10770"/>
<accession>A0A0X8JFN0</accession>
<dbReference type="EMBL" id="CP014228">
    <property type="protein sequence ID" value="AMD87970.1"/>
    <property type="molecule type" value="Genomic_DNA"/>
</dbReference>
<dbReference type="AlphaFoldDB" id="A0A0X8JFN0"/>
<feature type="transmembrane region" description="Helical" evidence="1">
    <location>
        <begin position="51"/>
        <end position="74"/>
    </location>
</feature>
<gene>
    <name evidence="2" type="ORF">AXF14_10770</name>
</gene>
<evidence type="ECO:0000313" key="2">
    <source>
        <dbReference type="EMBL" id="AMD87970.1"/>
    </source>
</evidence>